<accession>A0AAQ4E3F4</accession>
<evidence type="ECO:0000313" key="2">
    <source>
        <dbReference type="EMBL" id="KAK8769235.1"/>
    </source>
</evidence>
<keyword evidence="3" id="KW-1185">Reference proteome</keyword>
<feature type="compositionally biased region" description="Basic and acidic residues" evidence="1">
    <location>
        <begin position="126"/>
        <end position="135"/>
    </location>
</feature>
<name>A0AAQ4E3F4_AMBAM</name>
<gene>
    <name evidence="2" type="ORF">V5799_014300</name>
</gene>
<feature type="compositionally biased region" description="Acidic residues" evidence="1">
    <location>
        <begin position="76"/>
        <end position="93"/>
    </location>
</feature>
<feature type="compositionally biased region" description="Basic and acidic residues" evidence="1">
    <location>
        <begin position="64"/>
        <end position="75"/>
    </location>
</feature>
<feature type="region of interest" description="Disordered" evidence="1">
    <location>
        <begin position="29"/>
        <end position="141"/>
    </location>
</feature>
<dbReference type="Proteomes" id="UP001321473">
    <property type="component" value="Unassembled WGS sequence"/>
</dbReference>
<protein>
    <submittedName>
        <fullName evidence="2">Uncharacterized protein</fullName>
    </submittedName>
</protein>
<comment type="caution">
    <text evidence="2">The sequence shown here is derived from an EMBL/GenBank/DDBJ whole genome shotgun (WGS) entry which is preliminary data.</text>
</comment>
<sequence>MYQEQQAQALERLRLRTARDRDALCQILLSSQHHSAPPSRPVAGVKARPVAHTGNPKRKPASRPQHDGEVFRLDGFDEDEAAFPSSEEEDSDDGVGGGGSSSSSALDEPAVRHCAYSLPVDMPGWRPRDDDHESRYLNPNNWWQRWDAAT</sequence>
<evidence type="ECO:0000313" key="3">
    <source>
        <dbReference type="Proteomes" id="UP001321473"/>
    </source>
</evidence>
<dbReference type="AlphaFoldDB" id="A0AAQ4E3F4"/>
<dbReference type="EMBL" id="JARKHS020022881">
    <property type="protein sequence ID" value="KAK8769235.1"/>
    <property type="molecule type" value="Genomic_DNA"/>
</dbReference>
<reference evidence="2 3" key="1">
    <citation type="journal article" date="2023" name="Arcadia Sci">
        <title>De novo assembly of a long-read Amblyomma americanum tick genome.</title>
        <authorList>
            <person name="Chou S."/>
            <person name="Poskanzer K.E."/>
            <person name="Rollins M."/>
            <person name="Thuy-Boun P.S."/>
        </authorList>
    </citation>
    <scope>NUCLEOTIDE SEQUENCE [LARGE SCALE GENOMIC DNA]</scope>
    <source>
        <strain evidence="2">F_SG_1</strain>
        <tissue evidence="2">Salivary glands</tissue>
    </source>
</reference>
<proteinExistence type="predicted"/>
<evidence type="ECO:0000256" key="1">
    <source>
        <dbReference type="SAM" id="MobiDB-lite"/>
    </source>
</evidence>
<organism evidence="2 3">
    <name type="scientific">Amblyomma americanum</name>
    <name type="common">Lone star tick</name>
    <dbReference type="NCBI Taxonomy" id="6943"/>
    <lineage>
        <taxon>Eukaryota</taxon>
        <taxon>Metazoa</taxon>
        <taxon>Ecdysozoa</taxon>
        <taxon>Arthropoda</taxon>
        <taxon>Chelicerata</taxon>
        <taxon>Arachnida</taxon>
        <taxon>Acari</taxon>
        <taxon>Parasitiformes</taxon>
        <taxon>Ixodida</taxon>
        <taxon>Ixodoidea</taxon>
        <taxon>Ixodidae</taxon>
        <taxon>Amblyomminae</taxon>
        <taxon>Amblyomma</taxon>
    </lineage>
</organism>